<organism evidence="1 2">
    <name type="scientific">Eumeta variegata</name>
    <name type="common">Bagworm moth</name>
    <name type="synonym">Eumeta japonica</name>
    <dbReference type="NCBI Taxonomy" id="151549"/>
    <lineage>
        <taxon>Eukaryota</taxon>
        <taxon>Metazoa</taxon>
        <taxon>Ecdysozoa</taxon>
        <taxon>Arthropoda</taxon>
        <taxon>Hexapoda</taxon>
        <taxon>Insecta</taxon>
        <taxon>Pterygota</taxon>
        <taxon>Neoptera</taxon>
        <taxon>Endopterygota</taxon>
        <taxon>Lepidoptera</taxon>
        <taxon>Glossata</taxon>
        <taxon>Ditrysia</taxon>
        <taxon>Tineoidea</taxon>
        <taxon>Psychidae</taxon>
        <taxon>Oiketicinae</taxon>
        <taxon>Eumeta</taxon>
    </lineage>
</organism>
<evidence type="ECO:0000313" key="2">
    <source>
        <dbReference type="Proteomes" id="UP000299102"/>
    </source>
</evidence>
<gene>
    <name evidence="1" type="ORF">EVAR_17480_1</name>
</gene>
<evidence type="ECO:0000313" key="1">
    <source>
        <dbReference type="EMBL" id="GBP87335.1"/>
    </source>
</evidence>
<name>A0A4C1ZLB6_EUMVA</name>
<comment type="caution">
    <text evidence="1">The sequence shown here is derived from an EMBL/GenBank/DDBJ whole genome shotgun (WGS) entry which is preliminary data.</text>
</comment>
<accession>A0A4C1ZLB6</accession>
<proteinExistence type="predicted"/>
<protein>
    <submittedName>
        <fullName evidence="1">Uncharacterized protein</fullName>
    </submittedName>
</protein>
<dbReference type="EMBL" id="BGZK01001853">
    <property type="protein sequence ID" value="GBP87335.1"/>
    <property type="molecule type" value="Genomic_DNA"/>
</dbReference>
<dbReference type="Proteomes" id="UP000299102">
    <property type="component" value="Unassembled WGS sequence"/>
</dbReference>
<reference evidence="1 2" key="1">
    <citation type="journal article" date="2019" name="Commun. Biol.">
        <title>The bagworm genome reveals a unique fibroin gene that provides high tensile strength.</title>
        <authorList>
            <person name="Kono N."/>
            <person name="Nakamura H."/>
            <person name="Ohtoshi R."/>
            <person name="Tomita M."/>
            <person name="Numata K."/>
            <person name="Arakawa K."/>
        </authorList>
    </citation>
    <scope>NUCLEOTIDE SEQUENCE [LARGE SCALE GENOMIC DNA]</scope>
</reference>
<sequence length="117" mass="12935">MDYLRQECAKKIMVKSQLSSTDYSETWITRNQLMLCMKAVSGPIAAIETQSLLIKLFNPVRRGVGVDAAAGSAARRPVEIAISQFEDLDERPLISRGLSAQRICSGNLLSNFEDNKS</sequence>
<keyword evidence="2" id="KW-1185">Reference proteome</keyword>
<dbReference type="AlphaFoldDB" id="A0A4C1ZLB6"/>